<evidence type="ECO:0000313" key="3">
    <source>
        <dbReference type="Proteomes" id="UP000186744"/>
    </source>
</evidence>
<sequence>MKKLSLLLFLFLSFINVSACKCVMSNFAENYLDADVVGVIKILKVYGENAQQRTYKADIEFEKLYKGAKFTTLNVRGLIGNSSSAACEKDVKPNERYLILLKGSNKNFSISSCSPMSQLPEKPIKDESIEMEKLSNVFSYLDKNKFKFKGLQFTYYYDETMGANTRSELSKIRNFKPKQPFAIYKVKLNDSFKIKEITPMTTFGSKDKTIEAIMKKNLTIETPMFKDTSEKNEYLVLLFYNKQNIKTENKEIISDSWF</sequence>
<reference evidence="3" key="1">
    <citation type="submission" date="2017-01" db="EMBL/GenBank/DDBJ databases">
        <authorList>
            <person name="Varghese N."/>
            <person name="Submissions S."/>
        </authorList>
    </citation>
    <scope>NUCLEOTIDE SEQUENCE [LARGE SCALE GENOMIC DNA]</scope>
    <source>
        <strain evidence="3">DSM 18017</strain>
    </source>
</reference>
<dbReference type="EMBL" id="FTOL01000002">
    <property type="protein sequence ID" value="SIS77542.1"/>
    <property type="molecule type" value="Genomic_DNA"/>
</dbReference>
<organism evidence="2 3">
    <name type="scientific">Chryseobacterium ureilyticum</name>
    <dbReference type="NCBI Taxonomy" id="373668"/>
    <lineage>
        <taxon>Bacteria</taxon>
        <taxon>Pseudomonadati</taxon>
        <taxon>Bacteroidota</taxon>
        <taxon>Flavobacteriia</taxon>
        <taxon>Flavobacteriales</taxon>
        <taxon>Weeksellaceae</taxon>
        <taxon>Chryseobacterium group</taxon>
        <taxon>Chryseobacterium</taxon>
    </lineage>
</organism>
<evidence type="ECO:0000313" key="2">
    <source>
        <dbReference type="EMBL" id="SIS77542.1"/>
    </source>
</evidence>
<dbReference type="OrthoDB" id="1236556at2"/>
<keyword evidence="3" id="KW-1185">Reference proteome</keyword>
<dbReference type="Proteomes" id="UP000186744">
    <property type="component" value="Unassembled WGS sequence"/>
</dbReference>
<keyword evidence="1" id="KW-0732">Signal</keyword>
<dbReference type="AlphaFoldDB" id="A0A1N7LUT7"/>
<dbReference type="Gene3D" id="2.40.50.120">
    <property type="match status" value="1"/>
</dbReference>
<name>A0A1N7LUT7_9FLAO</name>
<protein>
    <submittedName>
        <fullName evidence="2">Tissue inhibitor of metalloproteinase</fullName>
    </submittedName>
</protein>
<feature type="chain" id="PRO_5013066038" evidence="1">
    <location>
        <begin position="20"/>
        <end position="258"/>
    </location>
</feature>
<gene>
    <name evidence="2" type="ORF">SAMN05421786_1025</name>
</gene>
<dbReference type="InterPro" id="IPR008993">
    <property type="entry name" value="TIMP-like_OB-fold"/>
</dbReference>
<feature type="signal peptide" evidence="1">
    <location>
        <begin position="1"/>
        <end position="19"/>
    </location>
</feature>
<evidence type="ECO:0000256" key="1">
    <source>
        <dbReference type="SAM" id="SignalP"/>
    </source>
</evidence>
<accession>A0A1N7LUT7</accession>
<dbReference type="SUPFAM" id="SSF50242">
    <property type="entry name" value="TIMP-like"/>
    <property type="match status" value="1"/>
</dbReference>
<proteinExistence type="predicted"/>